<reference evidence="2 3" key="1">
    <citation type="submission" date="2024-08" db="EMBL/GenBank/DDBJ databases">
        <authorList>
            <person name="Cucini C."/>
            <person name="Frati F."/>
        </authorList>
    </citation>
    <scope>NUCLEOTIDE SEQUENCE [LARGE SCALE GENOMIC DNA]</scope>
</reference>
<evidence type="ECO:0000313" key="3">
    <source>
        <dbReference type="Proteomes" id="UP001642540"/>
    </source>
</evidence>
<evidence type="ECO:0000256" key="1">
    <source>
        <dbReference type="SAM" id="SignalP"/>
    </source>
</evidence>
<dbReference type="InterPro" id="IPR024079">
    <property type="entry name" value="MetalloPept_cat_dom_sf"/>
</dbReference>
<dbReference type="InterPro" id="IPR019026">
    <property type="entry name" value="Peptidase_M64_IgA"/>
</dbReference>
<evidence type="ECO:0008006" key="4">
    <source>
        <dbReference type="Google" id="ProtNLM"/>
    </source>
</evidence>
<dbReference type="Proteomes" id="UP001642540">
    <property type="component" value="Unassembled WGS sequence"/>
</dbReference>
<dbReference type="EMBL" id="CAXLJM020000014">
    <property type="protein sequence ID" value="CAL8080675.1"/>
    <property type="molecule type" value="Genomic_DNA"/>
</dbReference>
<organism evidence="2 3">
    <name type="scientific">Orchesella dallaii</name>
    <dbReference type="NCBI Taxonomy" id="48710"/>
    <lineage>
        <taxon>Eukaryota</taxon>
        <taxon>Metazoa</taxon>
        <taxon>Ecdysozoa</taxon>
        <taxon>Arthropoda</taxon>
        <taxon>Hexapoda</taxon>
        <taxon>Collembola</taxon>
        <taxon>Entomobryomorpha</taxon>
        <taxon>Entomobryoidea</taxon>
        <taxon>Orchesellidae</taxon>
        <taxon>Orchesellinae</taxon>
        <taxon>Orchesella</taxon>
    </lineage>
</organism>
<name>A0ABP1PYX3_9HEXA</name>
<keyword evidence="1" id="KW-0732">Signal</keyword>
<accession>A0ABP1PYX3</accession>
<evidence type="ECO:0000313" key="2">
    <source>
        <dbReference type="EMBL" id="CAL8080675.1"/>
    </source>
</evidence>
<keyword evidence="3" id="KW-1185">Reference proteome</keyword>
<dbReference type="Pfam" id="PF09471">
    <property type="entry name" value="Peptidase_M64"/>
    <property type="match status" value="1"/>
</dbReference>
<sequence length="589" mass="66352">MTADIMKVLILLCALVAQIYGQAHHLKFHQSPEEGHSCIILENEFLPRYRGFETEDENEFKFSSKAAMKTPTDTMIELRSDAKIIEVFAKTEKSAQAFLTSMCKSQEKVLPFSQSTSTSTQDVVINADPEIRKIIDGGDQANRIDVVFMGDGYNASQRDQFFEDMERLTTEMFNGETFRSYLPVFNIWAIYVESVDTGIGYDGPKDTPFRLYREAGQLRGIFPGNSAFARQVCALTGASGCDYPSIIGNDDFYGGLGGEFVISTKSARTGTVVLRHEMGHNFVDVGEEYDNGQVYSGVNAARTVASLGWTSWLTNEAKREERAMFRLLQYPWADLSEGSQSFTFLSDGSYSRWYLLVSVSAAGEPDSLEFVLDDEVLPWTSTGFDDREFYSWSGDEGFSAGSHRFSVRSKTNSTHPEIPRMICSVNLHEFGDESQFSMDNNVVSAYPTWDIWRLKSFRPTNAGCLMRNMTHARFCPVCQEGMWSQFLERVDLIDNVEVSNTTSPDGTREVKVNTLKLGQFREPGNEVPGETLDIKWILNNAEQEELRDQLIINAQPGNWVCEVHFNTTEVRSDPRNLLTSSQNFVVPPV</sequence>
<protein>
    <recommendedName>
        <fullName evidence="4">IgA Peptidase M64</fullName>
    </recommendedName>
</protein>
<feature type="signal peptide" evidence="1">
    <location>
        <begin position="1"/>
        <end position="21"/>
    </location>
</feature>
<feature type="chain" id="PRO_5045155791" description="IgA Peptidase M64" evidence="1">
    <location>
        <begin position="22"/>
        <end position="589"/>
    </location>
</feature>
<proteinExistence type="predicted"/>
<gene>
    <name evidence="2" type="ORF">ODALV1_LOCUS4706</name>
</gene>
<dbReference type="Gene3D" id="3.40.390.10">
    <property type="entry name" value="Collagenase (Catalytic Domain)"/>
    <property type="match status" value="1"/>
</dbReference>
<comment type="caution">
    <text evidence="2">The sequence shown here is derived from an EMBL/GenBank/DDBJ whole genome shotgun (WGS) entry which is preliminary data.</text>
</comment>